<dbReference type="CDD" id="cd07379">
    <property type="entry name" value="MPP_239FB"/>
    <property type="match status" value="1"/>
</dbReference>
<gene>
    <name evidence="2" type="ORF">HGRIS_013438</name>
</gene>
<dbReference type="Pfam" id="PF00149">
    <property type="entry name" value="Metallophos"/>
    <property type="match status" value="1"/>
</dbReference>
<evidence type="ECO:0000313" key="3">
    <source>
        <dbReference type="Proteomes" id="UP001556367"/>
    </source>
</evidence>
<dbReference type="InterPro" id="IPR051693">
    <property type="entry name" value="UPF0046_metallophosphoest"/>
</dbReference>
<organism evidence="2 3">
    <name type="scientific">Hohenbuehelia grisea</name>
    <dbReference type="NCBI Taxonomy" id="104357"/>
    <lineage>
        <taxon>Eukaryota</taxon>
        <taxon>Fungi</taxon>
        <taxon>Dikarya</taxon>
        <taxon>Basidiomycota</taxon>
        <taxon>Agaricomycotina</taxon>
        <taxon>Agaricomycetes</taxon>
        <taxon>Agaricomycetidae</taxon>
        <taxon>Agaricales</taxon>
        <taxon>Pleurotineae</taxon>
        <taxon>Pleurotaceae</taxon>
        <taxon>Hohenbuehelia</taxon>
    </lineage>
</organism>
<protein>
    <recommendedName>
        <fullName evidence="1">Calcineurin-like phosphoesterase domain-containing protein</fullName>
    </recommendedName>
</protein>
<dbReference type="PANTHER" id="PTHR12905:SF0">
    <property type="entry name" value="CALCINEURIN-LIKE PHOSPHOESTERASE DOMAIN-CONTAINING PROTEIN"/>
    <property type="match status" value="1"/>
</dbReference>
<dbReference type="Proteomes" id="UP001556367">
    <property type="component" value="Unassembled WGS sequence"/>
</dbReference>
<keyword evidence="3" id="KW-1185">Reference proteome</keyword>
<accession>A0ABR3IVQ6</accession>
<dbReference type="InterPro" id="IPR029052">
    <property type="entry name" value="Metallo-depent_PP-like"/>
</dbReference>
<evidence type="ECO:0000313" key="2">
    <source>
        <dbReference type="EMBL" id="KAL0947319.1"/>
    </source>
</evidence>
<proteinExistence type="predicted"/>
<dbReference type="SUPFAM" id="SSF56300">
    <property type="entry name" value="Metallo-dependent phosphatases"/>
    <property type="match status" value="1"/>
</dbReference>
<dbReference type="InterPro" id="IPR004843">
    <property type="entry name" value="Calcineurin-like_PHP"/>
</dbReference>
<reference evidence="3" key="1">
    <citation type="submission" date="2024-06" db="EMBL/GenBank/DDBJ databases">
        <title>Multi-omics analyses provide insights into the biosynthesis of the anticancer antibiotic pleurotin in Hohenbuehelia grisea.</title>
        <authorList>
            <person name="Weaver J.A."/>
            <person name="Alberti F."/>
        </authorList>
    </citation>
    <scope>NUCLEOTIDE SEQUENCE [LARGE SCALE GENOMIC DNA]</scope>
    <source>
        <strain evidence="3">T-177</strain>
    </source>
</reference>
<dbReference type="Gene3D" id="3.60.21.10">
    <property type="match status" value="1"/>
</dbReference>
<feature type="domain" description="Calcineurin-like phosphoesterase" evidence="1">
    <location>
        <begin position="37"/>
        <end position="233"/>
    </location>
</feature>
<dbReference type="PANTHER" id="PTHR12905">
    <property type="entry name" value="METALLOPHOSPHOESTERASE"/>
    <property type="match status" value="1"/>
</dbReference>
<comment type="caution">
    <text evidence="2">The sequence shown here is derived from an EMBL/GenBank/DDBJ whole genome shotgun (WGS) entry which is preliminary data.</text>
</comment>
<evidence type="ECO:0000259" key="1">
    <source>
        <dbReference type="Pfam" id="PF00149"/>
    </source>
</evidence>
<name>A0ABR3IVQ6_9AGAR</name>
<sequence>MQHNHYDAASTPGPTCAVYDDYDIQRVPPHPGPGWTRFVCISDTHSRRFAVPPGDVLLHAGDLSSWGLVSQLKQTIDWLKRLDHPIKVIIAGNHDLCLDAEVVEEYPGLLDKKTPQGGPHSLLRNADALAAGLVYLEHESCIIRTKAGREWKVYGSPAAPRYCHGAFQYTNSLEGDEIYSRIPDDVEILLTHTPPHGMLDLSKKGTNAGCRSLAERLKTLSACRLHVFGHIHEAHGATVIPRDGERGERAAVNAALGHRNPIIVDFLN</sequence>
<dbReference type="EMBL" id="JASNQZ010000015">
    <property type="protein sequence ID" value="KAL0947319.1"/>
    <property type="molecule type" value="Genomic_DNA"/>
</dbReference>